<name>A0A1A0HFZ6_9ASCO</name>
<dbReference type="GeneID" id="30031301"/>
<accession>A0A1A0HFZ6</accession>
<dbReference type="Proteomes" id="UP000092555">
    <property type="component" value="Unassembled WGS sequence"/>
</dbReference>
<proteinExistence type="predicted"/>
<evidence type="ECO:0000313" key="1">
    <source>
        <dbReference type="EMBL" id="OBA22778.1"/>
    </source>
</evidence>
<reference evidence="1 2" key="1">
    <citation type="submission" date="2016-05" db="EMBL/GenBank/DDBJ databases">
        <title>Comparative genomics of biotechnologically important yeasts.</title>
        <authorList>
            <consortium name="DOE Joint Genome Institute"/>
            <person name="Riley R."/>
            <person name="Haridas S."/>
            <person name="Wolfe K.H."/>
            <person name="Lopes M.R."/>
            <person name="Hittinger C.T."/>
            <person name="Goker M."/>
            <person name="Salamov A."/>
            <person name="Wisecaver J."/>
            <person name="Long T.M."/>
            <person name="Aerts A.L."/>
            <person name="Barry K."/>
            <person name="Choi C."/>
            <person name="Clum A."/>
            <person name="Coughlan A.Y."/>
            <person name="Deshpande S."/>
            <person name="Douglass A.P."/>
            <person name="Hanson S.J."/>
            <person name="Klenk H.-P."/>
            <person name="LaButti K."/>
            <person name="Lapidus A."/>
            <person name="Lindquist E."/>
            <person name="Lipzen A."/>
            <person name="Meier-kolthoff J.P."/>
            <person name="Ohm R.A."/>
            <person name="Otillar R.P."/>
            <person name="Pangilinan J."/>
            <person name="Peng Y."/>
            <person name="Rokas A."/>
            <person name="Rosa C.A."/>
            <person name="Scheuner C."/>
            <person name="Sibirny A.A."/>
            <person name="Slot J.C."/>
            <person name="Stielow J.B."/>
            <person name="Sun H."/>
            <person name="Kurtzman C.P."/>
            <person name="Blackwell M."/>
            <person name="Grigoriev I.V."/>
            <person name="Jeffries T.W."/>
        </authorList>
    </citation>
    <scope>NUCLEOTIDE SEQUENCE [LARGE SCALE GENOMIC DNA]</scope>
    <source>
        <strain evidence="1 2">NRRL YB-4993</strain>
    </source>
</reference>
<gene>
    <name evidence="1" type="ORF">METBIDRAFT_62379</name>
</gene>
<comment type="caution">
    <text evidence="1">The sequence shown here is derived from an EMBL/GenBank/DDBJ whole genome shotgun (WGS) entry which is preliminary data.</text>
</comment>
<sequence length="97" mass="11097">MKRKSSQQKAYREKKIAAPQFRIWSPTTLLSVALCSLTNVDRTGNSASCMVWPQPKLYFEASRQSSNATLCCFSQLLRSRKLHHLIFDNLQCTCTLL</sequence>
<organism evidence="1 2">
    <name type="scientific">Metschnikowia bicuspidata var. bicuspidata NRRL YB-4993</name>
    <dbReference type="NCBI Taxonomy" id="869754"/>
    <lineage>
        <taxon>Eukaryota</taxon>
        <taxon>Fungi</taxon>
        <taxon>Dikarya</taxon>
        <taxon>Ascomycota</taxon>
        <taxon>Saccharomycotina</taxon>
        <taxon>Pichiomycetes</taxon>
        <taxon>Metschnikowiaceae</taxon>
        <taxon>Metschnikowia</taxon>
    </lineage>
</organism>
<keyword evidence="2" id="KW-1185">Reference proteome</keyword>
<evidence type="ECO:0000313" key="2">
    <source>
        <dbReference type="Proteomes" id="UP000092555"/>
    </source>
</evidence>
<protein>
    <submittedName>
        <fullName evidence="1">Uncharacterized protein</fullName>
    </submittedName>
</protein>
<dbReference type="RefSeq" id="XP_018713259.1">
    <property type="nucleotide sequence ID" value="XM_018858325.1"/>
</dbReference>
<dbReference type="AlphaFoldDB" id="A0A1A0HFZ6"/>
<dbReference type="EMBL" id="LXTC01000001">
    <property type="protein sequence ID" value="OBA22778.1"/>
    <property type="molecule type" value="Genomic_DNA"/>
</dbReference>